<dbReference type="EMBL" id="CM018046">
    <property type="protein sequence ID" value="KAA8526901.1"/>
    <property type="molecule type" value="Genomic_DNA"/>
</dbReference>
<gene>
    <name evidence="1" type="ORF">F0562_008870</name>
</gene>
<evidence type="ECO:0008006" key="3">
    <source>
        <dbReference type="Google" id="ProtNLM"/>
    </source>
</evidence>
<name>A0A5J5ACA6_9ASTE</name>
<dbReference type="Proteomes" id="UP000325577">
    <property type="component" value="Linkage Group LG3"/>
</dbReference>
<evidence type="ECO:0000313" key="2">
    <source>
        <dbReference type="Proteomes" id="UP000325577"/>
    </source>
</evidence>
<dbReference type="AlphaFoldDB" id="A0A5J5ACA6"/>
<dbReference type="OrthoDB" id="1915431at2759"/>
<accession>A0A5J5ACA6</accession>
<organism evidence="1 2">
    <name type="scientific">Nyssa sinensis</name>
    <dbReference type="NCBI Taxonomy" id="561372"/>
    <lineage>
        <taxon>Eukaryota</taxon>
        <taxon>Viridiplantae</taxon>
        <taxon>Streptophyta</taxon>
        <taxon>Embryophyta</taxon>
        <taxon>Tracheophyta</taxon>
        <taxon>Spermatophyta</taxon>
        <taxon>Magnoliopsida</taxon>
        <taxon>eudicotyledons</taxon>
        <taxon>Gunneridae</taxon>
        <taxon>Pentapetalae</taxon>
        <taxon>asterids</taxon>
        <taxon>Cornales</taxon>
        <taxon>Nyssaceae</taxon>
        <taxon>Nyssa</taxon>
    </lineage>
</organism>
<dbReference type="GO" id="GO:0005737">
    <property type="term" value="C:cytoplasm"/>
    <property type="evidence" value="ECO:0007669"/>
    <property type="project" value="TreeGrafter"/>
</dbReference>
<dbReference type="Pfam" id="PF03321">
    <property type="entry name" value="GH3"/>
    <property type="match status" value="1"/>
</dbReference>
<keyword evidence="2" id="KW-1185">Reference proteome</keyword>
<evidence type="ECO:0000313" key="1">
    <source>
        <dbReference type="EMBL" id="KAA8526901.1"/>
    </source>
</evidence>
<protein>
    <recommendedName>
        <fullName evidence="3">GH3 auxin-responsive promoter</fullName>
    </recommendedName>
</protein>
<sequence length="176" mass="19683">MPEAPKNTIPKTTEYSMTDENKNVLHFIEDVTANADEVQKRVLAEILSRSTHVEYLQRHGLGGHTDCETFKKLVPVITYEDIQPDINRMANGDTSPILCSESISEFLTSSGTSGGERKLMPTIEEELERRTFFYSLILPVMNQFIPGLDKGKGMYFLFVKSESKTPGGPSRSSCSN</sequence>
<dbReference type="InterPro" id="IPR004993">
    <property type="entry name" value="GH3"/>
</dbReference>
<dbReference type="GO" id="GO:0010279">
    <property type="term" value="F:indole-3-acetic acid amido synthetase activity"/>
    <property type="evidence" value="ECO:0007669"/>
    <property type="project" value="TreeGrafter"/>
</dbReference>
<dbReference type="PANTHER" id="PTHR31901">
    <property type="entry name" value="GH3 DOMAIN-CONTAINING PROTEIN"/>
    <property type="match status" value="1"/>
</dbReference>
<proteinExistence type="predicted"/>
<reference evidence="1 2" key="1">
    <citation type="submission" date="2019-09" db="EMBL/GenBank/DDBJ databases">
        <title>A chromosome-level genome assembly of the Chinese tupelo Nyssa sinensis.</title>
        <authorList>
            <person name="Yang X."/>
            <person name="Kang M."/>
            <person name="Yang Y."/>
            <person name="Xiong H."/>
            <person name="Wang M."/>
            <person name="Zhang Z."/>
            <person name="Wang Z."/>
            <person name="Wu H."/>
            <person name="Ma T."/>
            <person name="Liu J."/>
            <person name="Xi Z."/>
        </authorList>
    </citation>
    <scope>NUCLEOTIDE SEQUENCE [LARGE SCALE GENOMIC DNA]</scope>
    <source>
        <strain evidence="1">J267</strain>
        <tissue evidence="1">Leaf</tissue>
    </source>
</reference>
<dbReference type="PANTHER" id="PTHR31901:SF9">
    <property type="entry name" value="GH3 DOMAIN-CONTAINING PROTEIN"/>
    <property type="match status" value="1"/>
</dbReference>